<dbReference type="InterPro" id="IPR050131">
    <property type="entry name" value="Peptidase_S8_subtilisin-like"/>
</dbReference>
<accession>A0ABT2UQ82</accession>
<feature type="non-terminal residue" evidence="10">
    <location>
        <position position="1017"/>
    </location>
</feature>
<dbReference type="InterPro" id="IPR034204">
    <property type="entry name" value="PfSUB1-like_cat_dom"/>
</dbReference>
<reference evidence="10 11" key="1">
    <citation type="submission" date="2022-09" db="EMBL/GenBank/DDBJ databases">
        <authorList>
            <person name="Han X.L."/>
            <person name="Wang Q."/>
            <person name="Lu T."/>
        </authorList>
    </citation>
    <scope>NUCLEOTIDE SEQUENCE [LARGE SCALE GENOMIC DNA]</scope>
    <source>
        <strain evidence="10 11">WQ 127069</strain>
    </source>
</reference>
<feature type="active site" description="Charge relay system" evidence="5">
    <location>
        <position position="262"/>
    </location>
</feature>
<dbReference type="InterPro" id="IPR022398">
    <property type="entry name" value="Peptidase_S8_His-AS"/>
</dbReference>
<keyword evidence="3 5" id="KW-0378">Hydrolase</keyword>
<dbReference type="InterPro" id="IPR036852">
    <property type="entry name" value="Peptidase_S8/S53_dom_sf"/>
</dbReference>
<dbReference type="PROSITE" id="PS00137">
    <property type="entry name" value="SUBTILASE_HIS"/>
    <property type="match status" value="1"/>
</dbReference>
<comment type="caution">
    <text evidence="10">The sequence shown here is derived from an EMBL/GenBank/DDBJ whole genome shotgun (WGS) entry which is preliminary data.</text>
</comment>
<dbReference type="InterPro" id="IPR023828">
    <property type="entry name" value="Peptidase_S8_Ser-AS"/>
</dbReference>
<dbReference type="PROSITE" id="PS00138">
    <property type="entry name" value="SUBTILASE_SER"/>
    <property type="match status" value="1"/>
</dbReference>
<name>A0ABT2UQ82_9BACL</name>
<keyword evidence="2 5" id="KW-0645">Protease</keyword>
<dbReference type="Pfam" id="PF00082">
    <property type="entry name" value="Peptidase_S8"/>
    <property type="match status" value="1"/>
</dbReference>
<feature type="signal peptide" evidence="7">
    <location>
        <begin position="1"/>
        <end position="30"/>
    </location>
</feature>
<dbReference type="Proteomes" id="UP001652445">
    <property type="component" value="Unassembled WGS sequence"/>
</dbReference>
<evidence type="ECO:0000256" key="1">
    <source>
        <dbReference type="ARBA" id="ARBA00011073"/>
    </source>
</evidence>
<dbReference type="RefSeq" id="WP_262687633.1">
    <property type="nucleotide sequence ID" value="NZ_JAOQIO010000110.1"/>
</dbReference>
<dbReference type="PANTHER" id="PTHR43806:SF11">
    <property type="entry name" value="CEREVISIN-RELATED"/>
    <property type="match status" value="1"/>
</dbReference>
<dbReference type="PRINTS" id="PR00723">
    <property type="entry name" value="SUBTILISIN"/>
</dbReference>
<dbReference type="Pfam" id="PF22148">
    <property type="entry name" value="Fervidolysin_NPro-like"/>
    <property type="match status" value="1"/>
</dbReference>
<dbReference type="InterPro" id="IPR054399">
    <property type="entry name" value="Fervidolysin-like_N_prodom"/>
</dbReference>
<dbReference type="PROSITE" id="PS51892">
    <property type="entry name" value="SUBTILASE"/>
    <property type="match status" value="1"/>
</dbReference>
<sequence>MGKLNKLLKYVALASIVSTSVFGSYSSAWAKNDAVPVQQSNSMVQTISNNVYQGLLHKLGDRIPSPDKKEDQKERKEILVKYKEESKADNIKKNLKNKLKLTKLEVKKKTRTTKTEILGIDDKDDVDGILAELKKDSNVLYAQQNYKLYTNGLPSDQRFNEQWGLLNNGQIVSGQSGTLGIDIHAVDAWNVTTGNPAVLVGVLDTGIDINHNDLKNNIYINTREIPGNGIDDDGNGYIDDVTGFDFVNNDSTVFDGSGSDTHGTHVAGIIAASANNEGISGVAPNVKLLPLKFIQGSYGYTSDAIEAIEYARSMGVKLVNCSWGGAEYNPALRDAMETSGMLFVNASGNNGADVGIAPIYPAGFNLSNALSITAVDNKGNLASFSNYGNTVDIAAPGVNILSTLPSNGYGLMTGTSMATPFVTGTAALLYSSNPNLSAQEVKAKLKGNATNLPQLAGKTTSGSIVNAYGALTGNTQPPSTSPPTIPPSVPTTGEPLTTYPFNFTSSIEGAGSVVTKFTLPDTALPYEKVQLIVNEKDKKNAVFNSYINVGQREVNLGQLPADTNFTFNVKIVRSDAVDSYVGQFIINLKSNPETNKPTAARPMMTVYKSPFNITLSVAQAVYMNAPSTQSVSNSVYSHVYTKERSTLSDTTILANRYEVESNDSFNLADIIVDDDDNYGVIGSSSDIDYYKVMFSSNGNANFYLGGIPYGRDYDLKLYDDTYQEIRSSSNSGNADEMISNYPVQANRWYYVRVNGYNGSYDSSSYYHLRAKNYATISNGDVFEPNDSFSQATYRESNSTTYANIHVSSDEDYYSINTVTRSNFTATLSNIPAGADYDLKLYNSSQALITSSSSGGNANEGFAPILDPGTYYIKVHPYSGYSSSNYKLDFTTNPILYAPQVSLTAPSNWSTYTMGQAITIAATGVNTHHMAAFVKGPTDTDYQWLTNQNGTNFSYDYSPAVAGTYSILVKGRNAEDGTPSSTLVESSVSTVTIVSSPTLVFDSVTFEKQSPQPANTTL</sequence>
<evidence type="ECO:0000256" key="5">
    <source>
        <dbReference type="PROSITE-ProRule" id="PRU01240"/>
    </source>
</evidence>
<dbReference type="SUPFAM" id="SSF52743">
    <property type="entry name" value="Subtilisin-like"/>
    <property type="match status" value="1"/>
</dbReference>
<dbReference type="CDD" id="cd07473">
    <property type="entry name" value="Peptidases_S8_Subtilisin_like"/>
    <property type="match status" value="1"/>
</dbReference>
<proteinExistence type="inferred from homology"/>
<feature type="domain" description="Peptidase S8/S53" evidence="8">
    <location>
        <begin position="197"/>
        <end position="453"/>
    </location>
</feature>
<evidence type="ECO:0000256" key="4">
    <source>
        <dbReference type="ARBA" id="ARBA00022825"/>
    </source>
</evidence>
<evidence type="ECO:0000256" key="2">
    <source>
        <dbReference type="ARBA" id="ARBA00022670"/>
    </source>
</evidence>
<dbReference type="InterPro" id="IPR000209">
    <property type="entry name" value="Peptidase_S8/S53_dom"/>
</dbReference>
<feature type="chain" id="PRO_5046428765" evidence="7">
    <location>
        <begin position="31"/>
        <end position="1017"/>
    </location>
</feature>
<evidence type="ECO:0000259" key="9">
    <source>
        <dbReference type="Pfam" id="PF22148"/>
    </source>
</evidence>
<dbReference type="Gene3D" id="3.40.50.200">
    <property type="entry name" value="Peptidase S8/S53 domain"/>
    <property type="match status" value="1"/>
</dbReference>
<feature type="domain" description="Fervidolysin-like N-terminal prodomain" evidence="9">
    <location>
        <begin position="76"/>
        <end position="145"/>
    </location>
</feature>
<dbReference type="SUPFAM" id="SSF89260">
    <property type="entry name" value="Collagen-binding domain"/>
    <property type="match status" value="1"/>
</dbReference>
<feature type="active site" description="Charge relay system" evidence="5">
    <location>
        <position position="416"/>
    </location>
</feature>
<evidence type="ECO:0000313" key="11">
    <source>
        <dbReference type="Proteomes" id="UP001652445"/>
    </source>
</evidence>
<protein>
    <submittedName>
        <fullName evidence="10">S8 family serine peptidase</fullName>
    </submittedName>
</protein>
<comment type="similarity">
    <text evidence="1 5 6">Belongs to the peptidase S8 family.</text>
</comment>
<gene>
    <name evidence="10" type="ORF">OB236_32265</name>
</gene>
<evidence type="ECO:0000256" key="3">
    <source>
        <dbReference type="ARBA" id="ARBA00022801"/>
    </source>
</evidence>
<dbReference type="InterPro" id="IPR023827">
    <property type="entry name" value="Peptidase_S8_Asp-AS"/>
</dbReference>
<keyword evidence="11" id="KW-1185">Reference proteome</keyword>
<dbReference type="PROSITE" id="PS00136">
    <property type="entry name" value="SUBTILASE_ASP"/>
    <property type="match status" value="1"/>
</dbReference>
<evidence type="ECO:0000313" key="10">
    <source>
        <dbReference type="EMBL" id="MCU6796810.1"/>
    </source>
</evidence>
<evidence type="ECO:0000256" key="6">
    <source>
        <dbReference type="RuleBase" id="RU003355"/>
    </source>
</evidence>
<dbReference type="InterPro" id="IPR015500">
    <property type="entry name" value="Peptidase_S8_subtilisin-rel"/>
</dbReference>
<feature type="active site" description="Charge relay system" evidence="5">
    <location>
        <position position="204"/>
    </location>
</feature>
<evidence type="ECO:0000256" key="7">
    <source>
        <dbReference type="SAM" id="SignalP"/>
    </source>
</evidence>
<evidence type="ECO:0000259" key="8">
    <source>
        <dbReference type="Pfam" id="PF00082"/>
    </source>
</evidence>
<dbReference type="Gene3D" id="2.60.120.380">
    <property type="match status" value="2"/>
</dbReference>
<dbReference type="EMBL" id="JAOQIO010000110">
    <property type="protein sequence ID" value="MCU6796810.1"/>
    <property type="molecule type" value="Genomic_DNA"/>
</dbReference>
<keyword evidence="7" id="KW-0732">Signal</keyword>
<keyword evidence="4 5" id="KW-0720">Serine protease</keyword>
<organism evidence="10 11">
    <name type="scientific">Paenibacillus baimaensis</name>
    <dbReference type="NCBI Taxonomy" id="2982185"/>
    <lineage>
        <taxon>Bacteria</taxon>
        <taxon>Bacillati</taxon>
        <taxon>Bacillota</taxon>
        <taxon>Bacilli</taxon>
        <taxon>Bacillales</taxon>
        <taxon>Paenibacillaceae</taxon>
        <taxon>Paenibacillus</taxon>
    </lineage>
</organism>
<dbReference type="PANTHER" id="PTHR43806">
    <property type="entry name" value="PEPTIDASE S8"/>
    <property type="match status" value="1"/>
</dbReference>